<organism evidence="8 9">
    <name type="scientific">Aspergillus keveii</name>
    <dbReference type="NCBI Taxonomy" id="714993"/>
    <lineage>
        <taxon>Eukaryota</taxon>
        <taxon>Fungi</taxon>
        <taxon>Dikarya</taxon>
        <taxon>Ascomycota</taxon>
        <taxon>Pezizomycotina</taxon>
        <taxon>Eurotiomycetes</taxon>
        <taxon>Eurotiomycetidae</taxon>
        <taxon>Eurotiales</taxon>
        <taxon>Aspergillaceae</taxon>
        <taxon>Aspergillus</taxon>
        <taxon>Aspergillus subgen. Nidulantes</taxon>
    </lineage>
</organism>
<evidence type="ECO:0000256" key="6">
    <source>
        <dbReference type="SAM" id="MobiDB-lite"/>
    </source>
</evidence>
<accession>A0ABR4GLR1</accession>
<dbReference type="CDD" id="cd00067">
    <property type="entry name" value="GAL4"/>
    <property type="match status" value="1"/>
</dbReference>
<evidence type="ECO:0000256" key="4">
    <source>
        <dbReference type="ARBA" id="ARBA00023163"/>
    </source>
</evidence>
<dbReference type="EMBL" id="JBFTWV010000005">
    <property type="protein sequence ID" value="KAL2800003.1"/>
    <property type="molecule type" value="Genomic_DNA"/>
</dbReference>
<keyword evidence="4" id="KW-0804">Transcription</keyword>
<dbReference type="InterPro" id="IPR036864">
    <property type="entry name" value="Zn2-C6_fun-type_DNA-bd_sf"/>
</dbReference>
<dbReference type="InterPro" id="IPR001138">
    <property type="entry name" value="Zn2Cys6_DnaBD"/>
</dbReference>
<name>A0ABR4GLR1_9EURO</name>
<evidence type="ECO:0000256" key="5">
    <source>
        <dbReference type="ARBA" id="ARBA00023242"/>
    </source>
</evidence>
<dbReference type="SUPFAM" id="SSF57701">
    <property type="entry name" value="Zn2/Cys6 DNA-binding domain"/>
    <property type="match status" value="1"/>
</dbReference>
<proteinExistence type="predicted"/>
<evidence type="ECO:0000256" key="3">
    <source>
        <dbReference type="ARBA" id="ARBA00023125"/>
    </source>
</evidence>
<protein>
    <recommendedName>
        <fullName evidence="7">Zn(2)-C6 fungal-type domain-containing protein</fullName>
    </recommendedName>
</protein>
<dbReference type="PROSITE" id="PS50048">
    <property type="entry name" value="ZN2_CY6_FUNGAL_2"/>
    <property type="match status" value="1"/>
</dbReference>
<evidence type="ECO:0000256" key="2">
    <source>
        <dbReference type="ARBA" id="ARBA00023015"/>
    </source>
</evidence>
<keyword evidence="2" id="KW-0805">Transcription regulation</keyword>
<evidence type="ECO:0000313" key="9">
    <source>
        <dbReference type="Proteomes" id="UP001610563"/>
    </source>
</evidence>
<feature type="compositionally biased region" description="Low complexity" evidence="6">
    <location>
        <begin position="1"/>
        <end position="26"/>
    </location>
</feature>
<keyword evidence="3" id="KW-0238">DNA-binding</keyword>
<comment type="caution">
    <text evidence="8">The sequence shown here is derived from an EMBL/GenBank/DDBJ whole genome shotgun (WGS) entry which is preliminary data.</text>
</comment>
<feature type="domain" description="Zn(2)-C6 fungal-type" evidence="7">
    <location>
        <begin position="44"/>
        <end position="75"/>
    </location>
</feature>
<dbReference type="Gene3D" id="4.10.240.10">
    <property type="entry name" value="Zn(2)-C6 fungal-type DNA-binding domain"/>
    <property type="match status" value="1"/>
</dbReference>
<dbReference type="Pfam" id="PF00172">
    <property type="entry name" value="Zn_clus"/>
    <property type="match status" value="1"/>
</dbReference>
<feature type="region of interest" description="Disordered" evidence="6">
    <location>
        <begin position="1"/>
        <end position="42"/>
    </location>
</feature>
<dbReference type="SMART" id="SM00066">
    <property type="entry name" value="GAL4"/>
    <property type="match status" value="1"/>
</dbReference>
<dbReference type="PANTHER" id="PTHR31001">
    <property type="entry name" value="UNCHARACTERIZED TRANSCRIPTIONAL REGULATORY PROTEIN"/>
    <property type="match status" value="1"/>
</dbReference>
<evidence type="ECO:0000259" key="7">
    <source>
        <dbReference type="PROSITE" id="PS50048"/>
    </source>
</evidence>
<dbReference type="PROSITE" id="PS00463">
    <property type="entry name" value="ZN2_CY6_FUNGAL_1"/>
    <property type="match status" value="1"/>
</dbReference>
<evidence type="ECO:0000313" key="8">
    <source>
        <dbReference type="EMBL" id="KAL2800003.1"/>
    </source>
</evidence>
<keyword evidence="9" id="KW-1185">Reference proteome</keyword>
<sequence length="192" mass="19759">MAPALLPTTTSTLPTRTNPSPTNTTAADKERDKPAPSKPRPITSCAACRVRKVKCDRLTPCTACTTRKPPTECTYSTTSEEREAIAAADLIAELRATRNKLQGQLANAKSGSSEAAAAGAVSVPPGFRGAGGLLTGYDRGEGEDAAALEAVYAVLRGGSWDVAREVVGKIRGGEGVRGVLGEMDGGSASTQL</sequence>
<gene>
    <name evidence="8" type="ORF">BJX66DRAFT_211353</name>
</gene>
<dbReference type="InterPro" id="IPR050613">
    <property type="entry name" value="Sec_Metabolite_Reg"/>
</dbReference>
<evidence type="ECO:0000256" key="1">
    <source>
        <dbReference type="ARBA" id="ARBA00004123"/>
    </source>
</evidence>
<dbReference type="Proteomes" id="UP001610563">
    <property type="component" value="Unassembled WGS sequence"/>
</dbReference>
<comment type="subcellular location">
    <subcellularLocation>
        <location evidence="1">Nucleus</location>
    </subcellularLocation>
</comment>
<keyword evidence="5" id="KW-0539">Nucleus</keyword>
<reference evidence="8 9" key="1">
    <citation type="submission" date="2024-07" db="EMBL/GenBank/DDBJ databases">
        <title>Section-level genome sequencing and comparative genomics of Aspergillus sections Usti and Cavernicolus.</title>
        <authorList>
            <consortium name="Lawrence Berkeley National Laboratory"/>
            <person name="Nybo J.L."/>
            <person name="Vesth T.C."/>
            <person name="Theobald S."/>
            <person name="Frisvad J.C."/>
            <person name="Larsen T.O."/>
            <person name="Kjaerboelling I."/>
            <person name="Rothschild-Mancinelli K."/>
            <person name="Lyhne E.K."/>
            <person name="Kogle M.E."/>
            <person name="Barry K."/>
            <person name="Clum A."/>
            <person name="Na H."/>
            <person name="Ledsgaard L."/>
            <person name="Lin J."/>
            <person name="Lipzen A."/>
            <person name="Kuo A."/>
            <person name="Riley R."/>
            <person name="Mondo S."/>
            <person name="Labutti K."/>
            <person name="Haridas S."/>
            <person name="Pangalinan J."/>
            <person name="Salamov A.A."/>
            <person name="Simmons B.A."/>
            <person name="Magnuson J.K."/>
            <person name="Chen J."/>
            <person name="Drula E."/>
            <person name="Henrissat B."/>
            <person name="Wiebenga A."/>
            <person name="Lubbers R.J."/>
            <person name="Gomes A.C."/>
            <person name="Makela M.R."/>
            <person name="Stajich J."/>
            <person name="Grigoriev I.V."/>
            <person name="Mortensen U.H."/>
            <person name="De Vries R.P."/>
            <person name="Baker S.E."/>
            <person name="Andersen M.R."/>
        </authorList>
    </citation>
    <scope>NUCLEOTIDE SEQUENCE [LARGE SCALE GENOMIC DNA]</scope>
    <source>
        <strain evidence="8 9">CBS 209.92</strain>
    </source>
</reference>